<keyword evidence="11" id="KW-1185">Reference proteome</keyword>
<dbReference type="OMA" id="AECMARR"/>
<evidence type="ECO:0000256" key="5">
    <source>
        <dbReference type="ARBA" id="ARBA00022692"/>
    </source>
</evidence>
<dbReference type="InParanoid" id="A0A251S5C5"/>
<keyword evidence="7 8" id="KW-0472">Membrane</keyword>
<protein>
    <recommendedName>
        <fullName evidence="8">CASP-like protein</fullName>
    </recommendedName>
</protein>
<keyword evidence="5 8" id="KW-0812">Transmembrane</keyword>
<evidence type="ECO:0000256" key="4">
    <source>
        <dbReference type="ARBA" id="ARBA00022475"/>
    </source>
</evidence>
<dbReference type="Proteomes" id="UP000215914">
    <property type="component" value="Chromosome 15"/>
</dbReference>
<keyword evidence="6 8" id="KW-1133">Transmembrane helix</keyword>
<dbReference type="InterPro" id="IPR006702">
    <property type="entry name" value="CASP_dom"/>
</dbReference>
<feature type="transmembrane region" description="Helical" evidence="8">
    <location>
        <begin position="91"/>
        <end position="110"/>
    </location>
</feature>
<dbReference type="InterPro" id="IPR044173">
    <property type="entry name" value="CASPL"/>
</dbReference>
<dbReference type="EMBL" id="CM007904">
    <property type="protein sequence ID" value="OTF93802.1"/>
    <property type="molecule type" value="Genomic_DNA"/>
</dbReference>
<dbReference type="STRING" id="4232.A0A251S5C5"/>
<keyword evidence="4 8" id="KW-1003">Cell membrane</keyword>
<dbReference type="NCBIfam" id="TIGR01569">
    <property type="entry name" value="A_tha_TIGR01569"/>
    <property type="match status" value="1"/>
</dbReference>
<feature type="transmembrane region" description="Helical" evidence="8">
    <location>
        <begin position="225"/>
        <end position="248"/>
    </location>
</feature>
<evidence type="ECO:0000256" key="3">
    <source>
        <dbReference type="ARBA" id="ARBA00011489"/>
    </source>
</evidence>
<evidence type="ECO:0000256" key="1">
    <source>
        <dbReference type="ARBA" id="ARBA00004651"/>
    </source>
</evidence>
<reference evidence="11" key="1">
    <citation type="journal article" date="2017" name="Nature">
        <title>The sunflower genome provides insights into oil metabolism, flowering and Asterid evolution.</title>
        <authorList>
            <person name="Badouin H."/>
            <person name="Gouzy J."/>
            <person name="Grassa C.J."/>
            <person name="Murat F."/>
            <person name="Staton S.E."/>
            <person name="Cottret L."/>
            <person name="Lelandais-Briere C."/>
            <person name="Owens G.L."/>
            <person name="Carrere S."/>
            <person name="Mayjonade B."/>
            <person name="Legrand L."/>
            <person name="Gill N."/>
            <person name="Kane N.C."/>
            <person name="Bowers J.E."/>
            <person name="Hubner S."/>
            <person name="Bellec A."/>
            <person name="Berard A."/>
            <person name="Berges H."/>
            <person name="Blanchet N."/>
            <person name="Boniface M.C."/>
            <person name="Brunel D."/>
            <person name="Catrice O."/>
            <person name="Chaidir N."/>
            <person name="Claudel C."/>
            <person name="Donnadieu C."/>
            <person name="Faraut T."/>
            <person name="Fievet G."/>
            <person name="Helmstetter N."/>
            <person name="King M."/>
            <person name="Knapp S.J."/>
            <person name="Lai Z."/>
            <person name="Le Paslier M.C."/>
            <person name="Lippi Y."/>
            <person name="Lorenzon L."/>
            <person name="Mandel J.R."/>
            <person name="Marage G."/>
            <person name="Marchand G."/>
            <person name="Marquand E."/>
            <person name="Bret-Mestries E."/>
            <person name="Morien E."/>
            <person name="Nambeesan S."/>
            <person name="Nguyen T."/>
            <person name="Pegot-Espagnet P."/>
            <person name="Pouilly N."/>
            <person name="Raftis F."/>
            <person name="Sallet E."/>
            <person name="Schiex T."/>
            <person name="Thomas J."/>
            <person name="Vandecasteele C."/>
            <person name="Vares D."/>
            <person name="Vear F."/>
            <person name="Vautrin S."/>
            <person name="Crespi M."/>
            <person name="Mangin B."/>
            <person name="Burke J.M."/>
            <person name="Salse J."/>
            <person name="Munos S."/>
            <person name="Vincourt P."/>
            <person name="Rieseberg L.H."/>
            <person name="Langlade N.B."/>
        </authorList>
    </citation>
    <scope>NUCLEOTIDE SEQUENCE [LARGE SCALE GENOMIC DNA]</scope>
    <source>
        <strain evidence="11">cv. SF193</strain>
    </source>
</reference>
<evidence type="ECO:0000256" key="8">
    <source>
        <dbReference type="RuleBase" id="RU361233"/>
    </source>
</evidence>
<feature type="transmembrane region" description="Helical" evidence="8">
    <location>
        <begin position="141"/>
        <end position="165"/>
    </location>
</feature>
<comment type="subunit">
    <text evidence="3 8">Homodimer and heterodimers.</text>
</comment>
<sequence length="254" mass="27114">METELKIVNTKSSFNSKALIVRLLALTLTLVAAVLLGVDKQTTTVSLTIVTSLPPVDLPVTAKWNQLSAFVGMETELKMVNTKSSFNSKALIVRLLALTLTLVAAVLLGVDKQTTTVSLTIVTSLPPVDLPVTAKWNQMSAFVYFVIANAIACSYGATSLIVILVTRGKNKLVSLMVTVLDIVMVALLFSAIGATGSVGLIGYNGNSHVNWDKVCNVFGKFCHQVAIAVFLSFAGSIAYLLLIVLAALKLHDEF</sequence>
<accession>A0A251S5C5</accession>
<evidence type="ECO:0000313" key="10">
    <source>
        <dbReference type="EMBL" id="OTF93802.1"/>
    </source>
</evidence>
<evidence type="ECO:0000259" key="9">
    <source>
        <dbReference type="Pfam" id="PF04535"/>
    </source>
</evidence>
<evidence type="ECO:0000256" key="6">
    <source>
        <dbReference type="ARBA" id="ARBA00022989"/>
    </source>
</evidence>
<proteinExistence type="inferred from homology"/>
<evidence type="ECO:0000256" key="2">
    <source>
        <dbReference type="ARBA" id="ARBA00007651"/>
    </source>
</evidence>
<dbReference type="PANTHER" id="PTHR36488">
    <property type="entry name" value="CASP-LIKE PROTEIN 1U1"/>
    <property type="match status" value="1"/>
</dbReference>
<organism evidence="10 11">
    <name type="scientific">Helianthus annuus</name>
    <name type="common">Common sunflower</name>
    <dbReference type="NCBI Taxonomy" id="4232"/>
    <lineage>
        <taxon>Eukaryota</taxon>
        <taxon>Viridiplantae</taxon>
        <taxon>Streptophyta</taxon>
        <taxon>Embryophyta</taxon>
        <taxon>Tracheophyta</taxon>
        <taxon>Spermatophyta</taxon>
        <taxon>Magnoliopsida</taxon>
        <taxon>eudicotyledons</taxon>
        <taxon>Gunneridae</taxon>
        <taxon>Pentapetalae</taxon>
        <taxon>asterids</taxon>
        <taxon>campanulids</taxon>
        <taxon>Asterales</taxon>
        <taxon>Asteraceae</taxon>
        <taxon>Asteroideae</taxon>
        <taxon>Heliantheae alliance</taxon>
        <taxon>Heliantheae</taxon>
        <taxon>Helianthus</taxon>
    </lineage>
</organism>
<evidence type="ECO:0000313" key="11">
    <source>
        <dbReference type="Proteomes" id="UP000215914"/>
    </source>
</evidence>
<comment type="similarity">
    <text evidence="2 8">Belongs to the Casparian strip membrane proteins (CASP) family.</text>
</comment>
<dbReference type="AlphaFoldDB" id="A0A251S5C5"/>
<dbReference type="PANTHER" id="PTHR36488:SF8">
    <property type="entry name" value="CASP-LIKE PROTEIN 1U1"/>
    <property type="match status" value="1"/>
</dbReference>
<feature type="transmembrane region" description="Helical" evidence="8">
    <location>
        <begin position="172"/>
        <end position="205"/>
    </location>
</feature>
<feature type="domain" description="Casparian strip membrane protein" evidence="9">
    <location>
        <begin position="87"/>
        <end position="237"/>
    </location>
</feature>
<comment type="caution">
    <text evidence="8">Lacks conserved residue(s) required for the propagation of feature annotation.</text>
</comment>
<comment type="subcellular location">
    <subcellularLocation>
        <location evidence="1 8">Cell membrane</location>
        <topology evidence="1 8">Multi-pass membrane protein</topology>
    </subcellularLocation>
</comment>
<name>A0A251S5C5_HELAN</name>
<dbReference type="FunCoup" id="A0A251S5C5">
    <property type="interactions" value="519"/>
</dbReference>
<dbReference type="GO" id="GO:0005886">
    <property type="term" value="C:plasma membrane"/>
    <property type="evidence" value="ECO:0007669"/>
    <property type="project" value="UniProtKB-SubCell"/>
</dbReference>
<gene>
    <name evidence="10" type="ORF">HannXRQ_Chr15g0465211</name>
</gene>
<evidence type="ECO:0000256" key="7">
    <source>
        <dbReference type="ARBA" id="ARBA00023136"/>
    </source>
</evidence>
<feature type="transmembrane region" description="Helical" evidence="8">
    <location>
        <begin position="20"/>
        <end position="38"/>
    </location>
</feature>
<dbReference type="InterPro" id="IPR006459">
    <property type="entry name" value="CASP/CASPL"/>
</dbReference>
<dbReference type="Pfam" id="PF04535">
    <property type="entry name" value="CASP_dom"/>
    <property type="match status" value="1"/>
</dbReference>